<dbReference type="SUPFAM" id="SSF52935">
    <property type="entry name" value="PK C-terminal domain-like"/>
    <property type="match status" value="1"/>
</dbReference>
<keyword evidence="11" id="KW-0067">ATP-binding</keyword>
<keyword evidence="20" id="KW-1185">Reference proteome</keyword>
<evidence type="ECO:0000256" key="9">
    <source>
        <dbReference type="ARBA" id="ARBA00022741"/>
    </source>
</evidence>
<evidence type="ECO:0000256" key="7">
    <source>
        <dbReference type="ARBA" id="ARBA00022679"/>
    </source>
</evidence>
<dbReference type="PROSITE" id="PS00110">
    <property type="entry name" value="PYRUVATE_KINASE"/>
    <property type="match status" value="1"/>
</dbReference>
<evidence type="ECO:0000256" key="3">
    <source>
        <dbReference type="ARBA" id="ARBA00008663"/>
    </source>
</evidence>
<sequence length="483" mass="51936">MRRAKIVATLGPATSSYENLRAIVDAGVDVCRMNLSHGTYDVHEAIYATVRKAAADSGRAVAVMVDLQGPKIRLGKFEGGPYYLEQGDIFKITTEEVIGTRELSGTTFKGLPQDVSPGDFLLIDDGKVKVRVLETDGTVVTTEVVVAGNVSNNKGINLPGVAVNVPALSKKDEADLRWGLKLGADLIALSFVRDASDITRVHEIMAEEGRKIPVIAKIEKPQAVDNLEEIIDAFDSIMVARGDLGVELPLEAVPIVQKRAIELSRRMAKPVIVATQMLESMISSPIPTRAETSDVANAVLDGADAVMLSGETSVGEYPIITVQTMARIVESTEVHGMERIPALGTKPRTQAGAITLAAAEVADFVEAKYLVVFTESGDSVRRMTRLRSSIPIVGLTPEPGIRNRMALSWGVESFLVDRVKHTDQLMVQVDDVLLGENMAQIGDKVVVISGSPPGKAGTTNDMRVHIVGEGHNPKKPDPDELDH</sequence>
<comment type="pathway">
    <text evidence="2 16">Carbohydrate degradation; glycolysis; pyruvate from D-glyceraldehyde 3-phosphate: step 5/5.</text>
</comment>
<keyword evidence="9" id="KW-0547">Nucleotide-binding</keyword>
<dbReference type="GO" id="GO:0004743">
    <property type="term" value="F:pyruvate kinase activity"/>
    <property type="evidence" value="ECO:0007669"/>
    <property type="project" value="UniProtKB-EC"/>
</dbReference>
<evidence type="ECO:0000256" key="1">
    <source>
        <dbReference type="ARBA" id="ARBA00001958"/>
    </source>
</evidence>
<dbReference type="NCBIfam" id="TIGR01064">
    <property type="entry name" value="pyruv_kin"/>
    <property type="match status" value="1"/>
</dbReference>
<dbReference type="SUPFAM" id="SSF51621">
    <property type="entry name" value="Phosphoenolpyruvate/pyruvate domain"/>
    <property type="match status" value="1"/>
</dbReference>
<keyword evidence="12 16" id="KW-0460">Magnesium</keyword>
<dbReference type="Gene3D" id="2.40.33.10">
    <property type="entry name" value="PK beta-barrel domain-like"/>
    <property type="match status" value="1"/>
</dbReference>
<evidence type="ECO:0000256" key="13">
    <source>
        <dbReference type="ARBA" id="ARBA00023152"/>
    </source>
</evidence>
<feature type="domain" description="Pyruvate kinase C-terminal" evidence="18">
    <location>
        <begin position="353"/>
        <end position="465"/>
    </location>
</feature>
<dbReference type="PANTHER" id="PTHR11817">
    <property type="entry name" value="PYRUVATE KINASE"/>
    <property type="match status" value="1"/>
</dbReference>
<keyword evidence="8" id="KW-0479">Metal-binding</keyword>
<organism evidence="19 20">
    <name type="scientific">Subtercola frigoramans</name>
    <dbReference type="NCBI Taxonomy" id="120298"/>
    <lineage>
        <taxon>Bacteria</taxon>
        <taxon>Bacillati</taxon>
        <taxon>Actinomycetota</taxon>
        <taxon>Actinomycetes</taxon>
        <taxon>Micrococcales</taxon>
        <taxon>Microbacteriaceae</taxon>
        <taxon>Subtercola</taxon>
    </lineage>
</organism>
<evidence type="ECO:0000259" key="18">
    <source>
        <dbReference type="Pfam" id="PF02887"/>
    </source>
</evidence>
<evidence type="ECO:0000313" key="19">
    <source>
        <dbReference type="EMBL" id="MBM7472199.1"/>
    </source>
</evidence>
<name>A0ABS2L530_9MICO</name>
<evidence type="ECO:0000256" key="11">
    <source>
        <dbReference type="ARBA" id="ARBA00022840"/>
    </source>
</evidence>
<gene>
    <name evidence="19" type="ORF">JOE66_001833</name>
</gene>
<evidence type="ECO:0000256" key="16">
    <source>
        <dbReference type="RuleBase" id="RU000504"/>
    </source>
</evidence>
<dbReference type="EMBL" id="JAFBBU010000001">
    <property type="protein sequence ID" value="MBM7472199.1"/>
    <property type="molecule type" value="Genomic_DNA"/>
</dbReference>
<keyword evidence="14 19" id="KW-0670">Pyruvate</keyword>
<evidence type="ECO:0000256" key="12">
    <source>
        <dbReference type="ARBA" id="ARBA00022842"/>
    </source>
</evidence>
<evidence type="ECO:0000256" key="10">
    <source>
        <dbReference type="ARBA" id="ARBA00022777"/>
    </source>
</evidence>
<evidence type="ECO:0000313" key="20">
    <source>
        <dbReference type="Proteomes" id="UP000776164"/>
    </source>
</evidence>
<proteinExistence type="inferred from homology"/>
<dbReference type="Gene3D" id="3.40.1380.20">
    <property type="entry name" value="Pyruvate kinase, C-terminal domain"/>
    <property type="match status" value="1"/>
</dbReference>
<comment type="cofactor">
    <cofactor evidence="1">
        <name>K(+)</name>
        <dbReference type="ChEBI" id="CHEBI:29103"/>
    </cofactor>
</comment>
<keyword evidence="10 16" id="KW-0418">Kinase</keyword>
<dbReference type="Gene3D" id="3.20.20.60">
    <property type="entry name" value="Phosphoenolpyruvate-binding domains"/>
    <property type="match status" value="1"/>
</dbReference>
<protein>
    <recommendedName>
        <fullName evidence="6 15">Pyruvate kinase</fullName>
        <ecNumber evidence="5 15">2.7.1.40</ecNumber>
    </recommendedName>
</protein>
<dbReference type="Pfam" id="PF02887">
    <property type="entry name" value="PK_C"/>
    <property type="match status" value="1"/>
</dbReference>
<evidence type="ECO:0000259" key="17">
    <source>
        <dbReference type="Pfam" id="PF00224"/>
    </source>
</evidence>
<comment type="catalytic activity">
    <reaction evidence="16">
        <text>pyruvate + ATP = phosphoenolpyruvate + ADP + H(+)</text>
        <dbReference type="Rhea" id="RHEA:18157"/>
        <dbReference type="ChEBI" id="CHEBI:15361"/>
        <dbReference type="ChEBI" id="CHEBI:15378"/>
        <dbReference type="ChEBI" id="CHEBI:30616"/>
        <dbReference type="ChEBI" id="CHEBI:58702"/>
        <dbReference type="ChEBI" id="CHEBI:456216"/>
        <dbReference type="EC" id="2.7.1.40"/>
    </reaction>
</comment>
<feature type="domain" description="Pyruvate kinase barrel" evidence="17">
    <location>
        <begin position="1"/>
        <end position="322"/>
    </location>
</feature>
<dbReference type="Pfam" id="PF00224">
    <property type="entry name" value="PK"/>
    <property type="match status" value="1"/>
</dbReference>
<evidence type="ECO:0000256" key="6">
    <source>
        <dbReference type="ARBA" id="ARBA00018587"/>
    </source>
</evidence>
<keyword evidence="13 16" id="KW-0324">Glycolysis</keyword>
<dbReference type="PRINTS" id="PR01050">
    <property type="entry name" value="PYRUVTKNASE"/>
</dbReference>
<dbReference type="InterPro" id="IPR015795">
    <property type="entry name" value="Pyrv_Knase_C"/>
</dbReference>
<dbReference type="InterPro" id="IPR018209">
    <property type="entry name" value="Pyrv_Knase_AS"/>
</dbReference>
<dbReference type="SUPFAM" id="SSF50800">
    <property type="entry name" value="PK beta-barrel domain-like"/>
    <property type="match status" value="1"/>
</dbReference>
<evidence type="ECO:0000256" key="5">
    <source>
        <dbReference type="ARBA" id="ARBA00012142"/>
    </source>
</evidence>
<keyword evidence="7 16" id="KW-0808">Transferase</keyword>
<comment type="caution">
    <text evidence="19">The sequence shown here is derived from an EMBL/GenBank/DDBJ whole genome shotgun (WGS) entry which is preliminary data.</text>
</comment>
<reference evidence="19 20" key="1">
    <citation type="submission" date="2021-01" db="EMBL/GenBank/DDBJ databases">
        <title>Sequencing the genomes of 1000 actinobacteria strains.</title>
        <authorList>
            <person name="Klenk H.-P."/>
        </authorList>
    </citation>
    <scope>NUCLEOTIDE SEQUENCE [LARGE SCALE GENOMIC DNA]</scope>
    <source>
        <strain evidence="19 20">DSM 13057</strain>
    </source>
</reference>
<evidence type="ECO:0000256" key="8">
    <source>
        <dbReference type="ARBA" id="ARBA00022723"/>
    </source>
</evidence>
<dbReference type="InterPro" id="IPR011037">
    <property type="entry name" value="Pyrv_Knase-like_insert_dom_sf"/>
</dbReference>
<dbReference type="GO" id="GO:0016301">
    <property type="term" value="F:kinase activity"/>
    <property type="evidence" value="ECO:0007669"/>
    <property type="project" value="UniProtKB-KW"/>
</dbReference>
<comment type="subunit">
    <text evidence="4">Homotetramer.</text>
</comment>
<dbReference type="InterPro" id="IPR015793">
    <property type="entry name" value="Pyrv_Knase_brl"/>
</dbReference>
<dbReference type="Proteomes" id="UP000776164">
    <property type="component" value="Unassembled WGS sequence"/>
</dbReference>
<dbReference type="InterPro" id="IPR015806">
    <property type="entry name" value="Pyrv_Knase_insert_dom_sf"/>
</dbReference>
<dbReference type="InterPro" id="IPR015813">
    <property type="entry name" value="Pyrv/PenolPyrv_kinase-like_dom"/>
</dbReference>
<comment type="similarity">
    <text evidence="3 16">Belongs to the pyruvate kinase family.</text>
</comment>
<dbReference type="EC" id="2.7.1.40" evidence="5 15"/>
<dbReference type="NCBIfam" id="NF004491">
    <property type="entry name" value="PRK05826.1"/>
    <property type="match status" value="1"/>
</dbReference>
<dbReference type="NCBIfam" id="NF004978">
    <property type="entry name" value="PRK06354.1"/>
    <property type="match status" value="1"/>
</dbReference>
<dbReference type="InterPro" id="IPR001697">
    <property type="entry name" value="Pyr_Knase"/>
</dbReference>
<evidence type="ECO:0000256" key="14">
    <source>
        <dbReference type="ARBA" id="ARBA00023317"/>
    </source>
</evidence>
<evidence type="ECO:0000256" key="4">
    <source>
        <dbReference type="ARBA" id="ARBA00011881"/>
    </source>
</evidence>
<accession>A0ABS2L530</accession>
<dbReference type="InterPro" id="IPR040442">
    <property type="entry name" value="Pyrv_kinase-like_dom_sf"/>
</dbReference>
<dbReference type="InterPro" id="IPR036918">
    <property type="entry name" value="Pyrv_Knase_C_sf"/>
</dbReference>
<evidence type="ECO:0000256" key="15">
    <source>
        <dbReference type="NCBIfam" id="TIGR01064"/>
    </source>
</evidence>
<evidence type="ECO:0000256" key="2">
    <source>
        <dbReference type="ARBA" id="ARBA00004997"/>
    </source>
</evidence>